<reference evidence="2" key="1">
    <citation type="submission" date="2020-10" db="EMBL/GenBank/DDBJ databases">
        <authorList>
            <person name="Gilroy R."/>
        </authorList>
    </citation>
    <scope>NUCLEOTIDE SEQUENCE</scope>
    <source>
        <strain evidence="2">USAMLcec3-3695</strain>
    </source>
</reference>
<dbReference type="Proteomes" id="UP000824109">
    <property type="component" value="Unassembled WGS sequence"/>
</dbReference>
<evidence type="ECO:0000313" key="3">
    <source>
        <dbReference type="Proteomes" id="UP000824109"/>
    </source>
</evidence>
<evidence type="ECO:0000259" key="1">
    <source>
        <dbReference type="Pfam" id="PF20013"/>
    </source>
</evidence>
<dbReference type="InterPro" id="IPR045402">
    <property type="entry name" value="GAP1-N2"/>
</dbReference>
<evidence type="ECO:0000313" key="2">
    <source>
        <dbReference type="EMBL" id="HIU57671.1"/>
    </source>
</evidence>
<protein>
    <recommendedName>
        <fullName evidence="1">GTPase-associated protein 1 N-terminal domain-containing protein</fullName>
    </recommendedName>
</protein>
<dbReference type="AlphaFoldDB" id="A0A9D1MCG6"/>
<dbReference type="Pfam" id="PF20013">
    <property type="entry name" value="GAP1-N2"/>
    <property type="match status" value="1"/>
</dbReference>
<dbReference type="EMBL" id="DVNB01000082">
    <property type="protein sequence ID" value="HIU57671.1"/>
    <property type="molecule type" value="Genomic_DNA"/>
</dbReference>
<comment type="caution">
    <text evidence="2">The sequence shown here is derived from an EMBL/GenBank/DDBJ whole genome shotgun (WGS) entry which is preliminary data.</text>
</comment>
<name>A0A9D1MCG6_9FIRM</name>
<feature type="domain" description="GTPase-associated protein 1 N-terminal" evidence="1">
    <location>
        <begin position="4"/>
        <end position="141"/>
    </location>
</feature>
<sequence length="714" mass="82927">MKVYQMIYTSVLHSLADPELGLSNQPGQRVYSCSQGLTRENISELMRFSSYRLPKNDETEYPKELGDPTVPSMFPKTFRTLRLADGRFAAVQSVYSGYDINGEEGNFFAHALVFDEYGDDFFPEQYFGSELFRTYLTKEEQKAELIRYLPVLDDPQKPEGLEDEIVTFINLHKKELTYLINHAVTMLTSENIKNICISTDDEYLTERYLVALKWLLPRDISRNTGISTYNVYLPSDKQDRIVFHGTVYGKNNITRNAIESRENCIYLDFGNIDFSAVAVSNLFNLSVEEIRSEYVKYKLSSVTAYLDWFSLTQNVTFPGMGGKLLKFKRSAGDEAFAERAKELFKNIDDESMNEVKFEITKVMYDNIELFPEETKKLTEIYVTDCIKKLCEGENYDIESIVKASNSEGEQIETIKENLPRYMDIIYNSIDSMGAKNKHILMNFLAHIKRGGGYESWRDMMGGKRKHISILLELAAPIVITGYGVNTFSVPPGWSEEELYELIAYIEASTEDRRLSLGCVKYITEHDDVDWERYGITIAHRKKMPMEVEEDSAKIRRLLTKVGYEPYQRNTYEVIKRDVMADVEDNRSPLLISRLLYEVYQWQGTYENQREAQIRAGKVRKLLLELKKKEPQCYNYMIPKLALEIVESQGHYHEVMINTDTMPVSFWNWFVIGFKRCRRDDKKMLAYIRIYTANKMKLSRLPVKGALRAAFQNEV</sequence>
<gene>
    <name evidence="2" type="ORF">IAA61_07690</name>
</gene>
<accession>A0A9D1MCG6</accession>
<organism evidence="2 3">
    <name type="scientific">Candidatus Ornithomonoglobus merdipullorum</name>
    <dbReference type="NCBI Taxonomy" id="2840895"/>
    <lineage>
        <taxon>Bacteria</taxon>
        <taxon>Bacillati</taxon>
        <taxon>Bacillota</taxon>
        <taxon>Clostridia</taxon>
        <taxon>Candidatus Ornithomonoglobus</taxon>
    </lineage>
</organism>
<reference evidence="2" key="2">
    <citation type="journal article" date="2021" name="PeerJ">
        <title>Extensive microbial diversity within the chicken gut microbiome revealed by metagenomics and culture.</title>
        <authorList>
            <person name="Gilroy R."/>
            <person name="Ravi A."/>
            <person name="Getino M."/>
            <person name="Pursley I."/>
            <person name="Horton D.L."/>
            <person name="Alikhan N.F."/>
            <person name="Baker D."/>
            <person name="Gharbi K."/>
            <person name="Hall N."/>
            <person name="Watson M."/>
            <person name="Adriaenssens E.M."/>
            <person name="Foster-Nyarko E."/>
            <person name="Jarju S."/>
            <person name="Secka A."/>
            <person name="Antonio M."/>
            <person name="Oren A."/>
            <person name="Chaudhuri R.R."/>
            <person name="La Ragione R."/>
            <person name="Hildebrand F."/>
            <person name="Pallen M.J."/>
        </authorList>
    </citation>
    <scope>NUCLEOTIDE SEQUENCE</scope>
    <source>
        <strain evidence="2">USAMLcec3-3695</strain>
    </source>
</reference>
<proteinExistence type="predicted"/>